<gene>
    <name evidence="9" type="ORF">CYFA0S_17e01002g</name>
</gene>
<protein>
    <recommendedName>
        <fullName evidence="6">Peptide hydrolase</fullName>
        <ecNumber evidence="6">3.4.-.-</ecNumber>
    </recommendedName>
</protein>
<evidence type="ECO:0000259" key="8">
    <source>
        <dbReference type="Pfam" id="PF04389"/>
    </source>
</evidence>
<dbReference type="SUPFAM" id="SSF52025">
    <property type="entry name" value="PA domain"/>
    <property type="match status" value="1"/>
</dbReference>
<dbReference type="Gene3D" id="3.40.630.10">
    <property type="entry name" value="Zn peptidases"/>
    <property type="match status" value="1"/>
</dbReference>
<comment type="similarity">
    <text evidence="6">Belongs to the peptidase M28 family.</text>
</comment>
<dbReference type="GO" id="GO:0008235">
    <property type="term" value="F:metalloexopeptidase activity"/>
    <property type="evidence" value="ECO:0007669"/>
    <property type="project" value="InterPro"/>
</dbReference>
<dbReference type="Pfam" id="PF02225">
    <property type="entry name" value="PA"/>
    <property type="match status" value="1"/>
</dbReference>
<comment type="cofactor">
    <cofactor evidence="1">
        <name>Zn(2+)</name>
        <dbReference type="ChEBI" id="CHEBI:29105"/>
    </cofactor>
</comment>
<name>A0A061BE98_CYBFA</name>
<evidence type="ECO:0000256" key="6">
    <source>
        <dbReference type="RuleBase" id="RU361240"/>
    </source>
</evidence>
<dbReference type="Pfam" id="PF04389">
    <property type="entry name" value="Peptidase_M28"/>
    <property type="match status" value="1"/>
</dbReference>
<dbReference type="GO" id="GO:0046872">
    <property type="term" value="F:metal ion binding"/>
    <property type="evidence" value="ECO:0007669"/>
    <property type="project" value="UniProtKB-KW"/>
</dbReference>
<sequence length="515" mass="56012">MKLAIAALPAAASAFIIPQIVLQGLEEVFTLDSEEQPATVKIGSAPAYLDLPPVDSESLQSLITHEDLNASAIELFNIANSSIPMFDHPTRVIGSPGHWKTLDWIRGQLDNMSDYYTYTTQEFDAPDSKIFNYSLKVDFIEVTDVQPFSMTPPAHVWNGEIFEVANLGCDDADYVGLNDTIPGLKPVDVVALIKRGECPFGNKSTLAGKWGAKAALIYDPSTDELMSGGTLGEPSNSTVGTLGITKALAESLIAKKKIGLGRINLFIAAKLGYIKTKNIIADTIYGDKDNVVALGAHSDSVDAGPGINDDGSGTISLLTVAKALTNFQINNTVRFAWWAAEEEGLLGSNFYAYNLTAAENQQIRLFMDYDMMASPNYEYQVYNGSNAVNPAGSEELKQLYIDYYDSKGLPWALVPFDGRSDYVGFIENGIPGGGIATGAEGINPANNITYDICYHELCDNLTNIAWDAFLVNTQLIAHSVATYASDLTEFPPREPIKETMINAFEFPRRGDKFIV</sequence>
<proteinExistence type="inferred from homology"/>
<keyword evidence="2 6" id="KW-0645">Protease</keyword>
<dbReference type="OrthoDB" id="10013407at2759"/>
<keyword evidence="3 6" id="KW-0479">Metal-binding</keyword>
<evidence type="ECO:0000256" key="2">
    <source>
        <dbReference type="ARBA" id="ARBA00022670"/>
    </source>
</evidence>
<dbReference type="SUPFAM" id="SSF53187">
    <property type="entry name" value="Zn-dependent exopeptidases"/>
    <property type="match status" value="1"/>
</dbReference>
<keyword evidence="5 6" id="KW-0862">Zinc</keyword>
<evidence type="ECO:0000256" key="4">
    <source>
        <dbReference type="ARBA" id="ARBA00022801"/>
    </source>
</evidence>
<dbReference type="EC" id="3.4.-.-" evidence="6"/>
<dbReference type="Gene3D" id="3.50.30.30">
    <property type="match status" value="1"/>
</dbReference>
<evidence type="ECO:0000256" key="3">
    <source>
        <dbReference type="ARBA" id="ARBA00022723"/>
    </source>
</evidence>
<dbReference type="PhylomeDB" id="A0A061BE98"/>
<dbReference type="InterPro" id="IPR046450">
    <property type="entry name" value="PA_dom_sf"/>
</dbReference>
<dbReference type="FunFam" id="3.40.630.10:FF:000093">
    <property type="entry name" value="Peptide hydrolase"/>
    <property type="match status" value="1"/>
</dbReference>
<dbReference type="AlphaFoldDB" id="A0A061BE98"/>
<feature type="domain" description="PA" evidence="7">
    <location>
        <begin position="163"/>
        <end position="252"/>
    </location>
</feature>
<dbReference type="PANTHER" id="PTHR12147:SF17">
    <property type="entry name" value="AMINOPEPTIDASE Y"/>
    <property type="match status" value="1"/>
</dbReference>
<dbReference type="GO" id="GO:0006508">
    <property type="term" value="P:proteolysis"/>
    <property type="evidence" value="ECO:0007669"/>
    <property type="project" value="UniProtKB-KW"/>
</dbReference>
<evidence type="ECO:0000313" key="9">
    <source>
        <dbReference type="EMBL" id="CDR45288.1"/>
    </source>
</evidence>
<organism evidence="9">
    <name type="scientific">Cyberlindnera fabianii</name>
    <name type="common">Yeast</name>
    <name type="synonym">Hansenula fabianii</name>
    <dbReference type="NCBI Taxonomy" id="36022"/>
    <lineage>
        <taxon>Eukaryota</taxon>
        <taxon>Fungi</taxon>
        <taxon>Dikarya</taxon>
        <taxon>Ascomycota</taxon>
        <taxon>Saccharomycotina</taxon>
        <taxon>Saccharomycetes</taxon>
        <taxon>Phaffomycetales</taxon>
        <taxon>Phaffomycetaceae</taxon>
        <taxon>Cyberlindnera</taxon>
    </lineage>
</organism>
<keyword evidence="4 6" id="KW-0378">Hydrolase</keyword>
<evidence type="ECO:0000256" key="1">
    <source>
        <dbReference type="ARBA" id="ARBA00001947"/>
    </source>
</evidence>
<evidence type="ECO:0000256" key="5">
    <source>
        <dbReference type="ARBA" id="ARBA00022833"/>
    </source>
</evidence>
<accession>A0A061BE98</accession>
<dbReference type="InterPro" id="IPR003137">
    <property type="entry name" value="PA_domain"/>
</dbReference>
<dbReference type="PANTHER" id="PTHR12147">
    <property type="entry name" value="METALLOPEPTIDASE M28 FAMILY MEMBER"/>
    <property type="match status" value="1"/>
</dbReference>
<evidence type="ECO:0000259" key="7">
    <source>
        <dbReference type="Pfam" id="PF02225"/>
    </source>
</evidence>
<dbReference type="EMBL" id="LK052902">
    <property type="protein sequence ID" value="CDR45288.1"/>
    <property type="molecule type" value="Genomic_DNA"/>
</dbReference>
<dbReference type="InterPro" id="IPR007484">
    <property type="entry name" value="Peptidase_M28"/>
</dbReference>
<reference evidence="9" key="1">
    <citation type="journal article" date="2014" name="Genome Announc.">
        <title>Genome sequence of the yeast Cyberlindnera fabianii (Hansenula fabianii).</title>
        <authorList>
            <person name="Freel K.C."/>
            <person name="Sarilar V."/>
            <person name="Neuveglise C."/>
            <person name="Devillers H."/>
            <person name="Friedrich A."/>
            <person name="Schacherer J."/>
        </authorList>
    </citation>
    <scope>NUCLEOTIDE SEQUENCE</scope>
    <source>
        <strain evidence="9">YJS4271</strain>
    </source>
</reference>
<feature type="domain" description="Peptidase M28" evidence="8">
    <location>
        <begin position="278"/>
        <end position="478"/>
    </location>
</feature>
<dbReference type="VEuPathDB" id="FungiDB:BON22_1492"/>
<dbReference type="InterPro" id="IPR045175">
    <property type="entry name" value="M28_fam"/>
</dbReference>